<comment type="pathway">
    <text evidence="1">Cofactor biosynthesis; thiamine diphosphate biosynthesis.</text>
</comment>
<feature type="domain" description="Thiamine phosphate synthase/TenI" evidence="3">
    <location>
        <begin position="90"/>
        <end position="170"/>
    </location>
</feature>
<dbReference type="Proteomes" id="UP001300692">
    <property type="component" value="Unassembled WGS sequence"/>
</dbReference>
<organism evidence="4 5">
    <name type="scientific">Reichenbachiella ulvae</name>
    <dbReference type="NCBI Taxonomy" id="2980104"/>
    <lineage>
        <taxon>Bacteria</taxon>
        <taxon>Pseudomonadati</taxon>
        <taxon>Bacteroidota</taxon>
        <taxon>Cytophagia</taxon>
        <taxon>Cytophagales</taxon>
        <taxon>Reichenbachiellaceae</taxon>
        <taxon>Reichenbachiella</taxon>
    </lineage>
</organism>
<protein>
    <submittedName>
        <fullName evidence="4">Thiamine phosphate synthase</fullName>
    </submittedName>
</protein>
<dbReference type="PANTHER" id="PTHR20857">
    <property type="entry name" value="THIAMINE-PHOSPHATE PYROPHOSPHORYLASE"/>
    <property type="match status" value="1"/>
</dbReference>
<dbReference type="PANTHER" id="PTHR20857:SF15">
    <property type="entry name" value="THIAMINE-PHOSPHATE SYNTHASE"/>
    <property type="match status" value="1"/>
</dbReference>
<evidence type="ECO:0000313" key="4">
    <source>
        <dbReference type="EMBL" id="MCV9385829.1"/>
    </source>
</evidence>
<dbReference type="InterPro" id="IPR022998">
    <property type="entry name" value="ThiamineP_synth_TenI"/>
</dbReference>
<keyword evidence="5" id="KW-1185">Reference proteome</keyword>
<dbReference type="InterPro" id="IPR013785">
    <property type="entry name" value="Aldolase_TIM"/>
</dbReference>
<dbReference type="Pfam" id="PF02581">
    <property type="entry name" value="TMP-TENI"/>
    <property type="match status" value="1"/>
</dbReference>
<gene>
    <name evidence="4" type="ORF">N7U62_04105</name>
</gene>
<dbReference type="Gene3D" id="3.20.20.70">
    <property type="entry name" value="Aldolase class I"/>
    <property type="match status" value="1"/>
</dbReference>
<accession>A0ABT3CQB3</accession>
<dbReference type="SUPFAM" id="SSF51391">
    <property type="entry name" value="Thiamin phosphate synthase"/>
    <property type="match status" value="1"/>
</dbReference>
<name>A0ABT3CQB3_9BACT</name>
<reference evidence="4 5" key="1">
    <citation type="submission" date="2022-10" db="EMBL/GenBank/DDBJ databases">
        <title>Comparative genomics and taxonomic characterization of three novel marine species of genus Reichenbachiella exhibiting antioxidant and polysaccharide degradation activities.</title>
        <authorList>
            <person name="Muhammad N."/>
            <person name="Lee Y.-J."/>
            <person name="Ko J."/>
            <person name="Kim S.-G."/>
        </authorList>
    </citation>
    <scope>NUCLEOTIDE SEQUENCE [LARGE SCALE GENOMIC DNA]</scope>
    <source>
        <strain evidence="4 5">ABR2-5</strain>
    </source>
</reference>
<sequence>MNIVIITPETLVEHELATCNQILELPIRLHVRKPHSSKDDLRQYLDQIDPEFHKKLSLHQHHDLMEAYPNVGLHWKSHQKVNQSASLRSKSFHSIEEINEEDAKLDYAFLSPIFNSISKQGYKAAFDVSILGEALNMKHPFPIYALGGIDWNNFKQAQEMGFAGFAMLGAFWNMNDNERRFKLLKQITHGNSKR</sequence>
<evidence type="ECO:0000256" key="1">
    <source>
        <dbReference type="ARBA" id="ARBA00004948"/>
    </source>
</evidence>
<keyword evidence="2" id="KW-0784">Thiamine biosynthesis</keyword>
<dbReference type="CDD" id="cd00564">
    <property type="entry name" value="TMP_TenI"/>
    <property type="match status" value="1"/>
</dbReference>
<comment type="caution">
    <text evidence="4">The sequence shown here is derived from an EMBL/GenBank/DDBJ whole genome shotgun (WGS) entry which is preliminary data.</text>
</comment>
<evidence type="ECO:0000256" key="2">
    <source>
        <dbReference type="ARBA" id="ARBA00022977"/>
    </source>
</evidence>
<dbReference type="InterPro" id="IPR036206">
    <property type="entry name" value="ThiamineP_synth_sf"/>
</dbReference>
<proteinExistence type="predicted"/>
<evidence type="ECO:0000259" key="3">
    <source>
        <dbReference type="Pfam" id="PF02581"/>
    </source>
</evidence>
<evidence type="ECO:0000313" key="5">
    <source>
        <dbReference type="Proteomes" id="UP001300692"/>
    </source>
</evidence>
<dbReference type="EMBL" id="JAOYOD010000001">
    <property type="protein sequence ID" value="MCV9385829.1"/>
    <property type="molecule type" value="Genomic_DNA"/>
</dbReference>